<gene>
    <name evidence="2" type="ORF">V1478_016986</name>
</gene>
<sequence length="406" mass="43674">MHCTLRIISLTQTYQTKKEDIEELKLYERHSGHAYERIGWEQLGSSQRGAILPTQPTTNSTKRRRGCKEDYLLTLLVDDANGNGNGSGSVGDDGGAVAVVVAVATSGGGDAGRGRREGEGSVRRRGLARQKRKGRMPFISSGLVGSHVVGAAPCDTSITGQPACNVGPTLYLNVLASCVCFCPEHQPCTILTTTITTITITIATTTIIIVIIATTTTTIFAITTTTIIVATVTTTTTDTTTNTVLLSYLPTYVLVPPCCTTGYIRDRHCIPTGTDISVIAGLNVELTTLGHTFISLIKSIKKGIVQGGFQWVTLHLSDLSDNFTLKVIGMFKFAKKKKVSIGDGQEVGVAETYKGVLWAGQEIAEIILGDGLPRLSAKWNEYKIKLCLLSSISRDKSRTREGLINY</sequence>
<comment type="caution">
    <text evidence="2">The sequence shown here is derived from an EMBL/GenBank/DDBJ whole genome shotgun (WGS) entry which is preliminary data.</text>
</comment>
<evidence type="ECO:0000256" key="1">
    <source>
        <dbReference type="SAM" id="MobiDB-lite"/>
    </source>
</evidence>
<name>A0ABD1ZY82_VESSQ</name>
<dbReference type="AlphaFoldDB" id="A0ABD1ZY82"/>
<feature type="region of interest" description="Disordered" evidence="1">
    <location>
        <begin position="108"/>
        <end position="131"/>
    </location>
</feature>
<accession>A0ABD1ZY82</accession>
<dbReference type="Proteomes" id="UP001607302">
    <property type="component" value="Unassembled WGS sequence"/>
</dbReference>
<evidence type="ECO:0000313" key="3">
    <source>
        <dbReference type="Proteomes" id="UP001607302"/>
    </source>
</evidence>
<proteinExistence type="predicted"/>
<evidence type="ECO:0000313" key="2">
    <source>
        <dbReference type="EMBL" id="KAL2713288.1"/>
    </source>
</evidence>
<dbReference type="EMBL" id="JAUDFV010000158">
    <property type="protein sequence ID" value="KAL2713288.1"/>
    <property type="molecule type" value="Genomic_DNA"/>
</dbReference>
<protein>
    <submittedName>
        <fullName evidence="2">Uncharacterized protein</fullName>
    </submittedName>
</protein>
<reference evidence="2 3" key="1">
    <citation type="journal article" date="2024" name="Ann. Entomol. Soc. Am.">
        <title>Genomic analyses of the southern and eastern yellowjacket wasps (Hymenoptera: Vespidae) reveal evolutionary signatures of social life.</title>
        <authorList>
            <person name="Catto M.A."/>
            <person name="Caine P.B."/>
            <person name="Orr S.E."/>
            <person name="Hunt B.G."/>
            <person name="Goodisman M.A.D."/>
        </authorList>
    </citation>
    <scope>NUCLEOTIDE SEQUENCE [LARGE SCALE GENOMIC DNA]</scope>
    <source>
        <strain evidence="2">233</strain>
        <tissue evidence="2">Head and thorax</tissue>
    </source>
</reference>
<feature type="compositionally biased region" description="Basic and acidic residues" evidence="1">
    <location>
        <begin position="112"/>
        <end position="122"/>
    </location>
</feature>
<keyword evidence="3" id="KW-1185">Reference proteome</keyword>
<organism evidence="2 3">
    <name type="scientific">Vespula squamosa</name>
    <name type="common">Southern yellow jacket</name>
    <name type="synonym">Wasp</name>
    <dbReference type="NCBI Taxonomy" id="30214"/>
    <lineage>
        <taxon>Eukaryota</taxon>
        <taxon>Metazoa</taxon>
        <taxon>Ecdysozoa</taxon>
        <taxon>Arthropoda</taxon>
        <taxon>Hexapoda</taxon>
        <taxon>Insecta</taxon>
        <taxon>Pterygota</taxon>
        <taxon>Neoptera</taxon>
        <taxon>Endopterygota</taxon>
        <taxon>Hymenoptera</taxon>
        <taxon>Apocrita</taxon>
        <taxon>Aculeata</taxon>
        <taxon>Vespoidea</taxon>
        <taxon>Vespidae</taxon>
        <taxon>Vespinae</taxon>
        <taxon>Vespula</taxon>
    </lineage>
</organism>